<evidence type="ECO:0000313" key="1">
    <source>
        <dbReference type="EMBL" id="KAH3870446.1"/>
    </source>
</evidence>
<accession>A0A9D4M8Q0</accession>
<dbReference type="EMBL" id="JAIWYP010000002">
    <property type="protein sequence ID" value="KAH3870446.1"/>
    <property type="molecule type" value="Genomic_DNA"/>
</dbReference>
<organism evidence="1 2">
    <name type="scientific">Dreissena polymorpha</name>
    <name type="common">Zebra mussel</name>
    <name type="synonym">Mytilus polymorpha</name>
    <dbReference type="NCBI Taxonomy" id="45954"/>
    <lineage>
        <taxon>Eukaryota</taxon>
        <taxon>Metazoa</taxon>
        <taxon>Spiralia</taxon>
        <taxon>Lophotrochozoa</taxon>
        <taxon>Mollusca</taxon>
        <taxon>Bivalvia</taxon>
        <taxon>Autobranchia</taxon>
        <taxon>Heteroconchia</taxon>
        <taxon>Euheterodonta</taxon>
        <taxon>Imparidentia</taxon>
        <taxon>Neoheterodontei</taxon>
        <taxon>Myida</taxon>
        <taxon>Dreissenoidea</taxon>
        <taxon>Dreissenidae</taxon>
        <taxon>Dreissena</taxon>
    </lineage>
</organism>
<protein>
    <submittedName>
        <fullName evidence="1">Uncharacterized protein</fullName>
    </submittedName>
</protein>
<reference evidence="1" key="1">
    <citation type="journal article" date="2019" name="bioRxiv">
        <title>The Genome of the Zebra Mussel, Dreissena polymorpha: A Resource for Invasive Species Research.</title>
        <authorList>
            <person name="McCartney M.A."/>
            <person name="Auch B."/>
            <person name="Kono T."/>
            <person name="Mallez S."/>
            <person name="Zhang Y."/>
            <person name="Obille A."/>
            <person name="Becker A."/>
            <person name="Abrahante J.E."/>
            <person name="Garbe J."/>
            <person name="Badalamenti J.P."/>
            <person name="Herman A."/>
            <person name="Mangelson H."/>
            <person name="Liachko I."/>
            <person name="Sullivan S."/>
            <person name="Sone E.D."/>
            <person name="Koren S."/>
            <person name="Silverstein K.A.T."/>
            <person name="Beckman K.B."/>
            <person name="Gohl D.M."/>
        </authorList>
    </citation>
    <scope>NUCLEOTIDE SEQUENCE</scope>
    <source>
        <strain evidence="1">Duluth1</strain>
        <tissue evidence="1">Whole animal</tissue>
    </source>
</reference>
<sequence>MYDTVNGTSRAVTDENIQEPRGACPGPGVTVLVCSGKNISIVHLTIGGKILGTYAVDMEWPCSICLSKDGSRLVVSNSAKGAKKLHLYKISPVMI</sequence>
<gene>
    <name evidence="1" type="ORF">DPMN_033633</name>
</gene>
<dbReference type="AlphaFoldDB" id="A0A9D4M8Q0"/>
<dbReference type="SUPFAM" id="SSF63829">
    <property type="entry name" value="Calcium-dependent phosphotriesterase"/>
    <property type="match status" value="1"/>
</dbReference>
<proteinExistence type="predicted"/>
<name>A0A9D4M8Q0_DREPO</name>
<reference evidence="1" key="2">
    <citation type="submission" date="2020-11" db="EMBL/GenBank/DDBJ databases">
        <authorList>
            <person name="McCartney M.A."/>
            <person name="Auch B."/>
            <person name="Kono T."/>
            <person name="Mallez S."/>
            <person name="Becker A."/>
            <person name="Gohl D.M."/>
            <person name="Silverstein K.A.T."/>
            <person name="Koren S."/>
            <person name="Bechman K.B."/>
            <person name="Herman A."/>
            <person name="Abrahante J.E."/>
            <person name="Garbe J."/>
        </authorList>
    </citation>
    <scope>NUCLEOTIDE SEQUENCE</scope>
    <source>
        <strain evidence="1">Duluth1</strain>
        <tissue evidence="1">Whole animal</tissue>
    </source>
</reference>
<keyword evidence="2" id="KW-1185">Reference proteome</keyword>
<comment type="caution">
    <text evidence="1">The sequence shown here is derived from an EMBL/GenBank/DDBJ whole genome shotgun (WGS) entry which is preliminary data.</text>
</comment>
<dbReference type="Proteomes" id="UP000828390">
    <property type="component" value="Unassembled WGS sequence"/>
</dbReference>
<evidence type="ECO:0000313" key="2">
    <source>
        <dbReference type="Proteomes" id="UP000828390"/>
    </source>
</evidence>